<keyword evidence="4" id="KW-1185">Reference proteome</keyword>
<accession>A0A9W9Z3Z0</accession>
<keyword evidence="2" id="KW-0472">Membrane</keyword>
<keyword evidence="2" id="KW-0812">Transmembrane</keyword>
<feature type="transmembrane region" description="Helical" evidence="2">
    <location>
        <begin position="73"/>
        <end position="95"/>
    </location>
</feature>
<reference evidence="3" key="1">
    <citation type="submission" date="2023-01" db="EMBL/GenBank/DDBJ databases">
        <title>Genome assembly of the deep-sea coral Lophelia pertusa.</title>
        <authorList>
            <person name="Herrera S."/>
            <person name="Cordes E."/>
        </authorList>
    </citation>
    <scope>NUCLEOTIDE SEQUENCE</scope>
    <source>
        <strain evidence="3">USNM1676648</strain>
        <tissue evidence="3">Polyp</tissue>
    </source>
</reference>
<feature type="region of interest" description="Disordered" evidence="1">
    <location>
        <begin position="123"/>
        <end position="143"/>
    </location>
</feature>
<sequence length="143" mass="16345">MGERRKQIRRWQSGVVIISWDNGTIMESHLLVAVTCNERRGSYTCVVFSQDGETRQTFVIEGQTRKELKDIDYIAIGVGIGITLSMFAAIIYFLIRGSRRLKEGKLERMSRFAVNYSQENEAIEEETSNANNTPPKIPELLRT</sequence>
<protein>
    <submittedName>
        <fullName evidence="3">Uncharacterized protein</fullName>
    </submittedName>
</protein>
<evidence type="ECO:0000313" key="3">
    <source>
        <dbReference type="EMBL" id="KAJ7374556.1"/>
    </source>
</evidence>
<keyword evidence="2" id="KW-1133">Transmembrane helix</keyword>
<gene>
    <name evidence="3" type="ORF">OS493_004894</name>
</gene>
<dbReference type="OrthoDB" id="5955314at2759"/>
<dbReference type="Proteomes" id="UP001163046">
    <property type="component" value="Unassembled WGS sequence"/>
</dbReference>
<name>A0A9W9Z3Z0_9CNID</name>
<dbReference type="AlphaFoldDB" id="A0A9W9Z3Z0"/>
<dbReference type="EMBL" id="MU826827">
    <property type="protein sequence ID" value="KAJ7374556.1"/>
    <property type="molecule type" value="Genomic_DNA"/>
</dbReference>
<evidence type="ECO:0000256" key="1">
    <source>
        <dbReference type="SAM" id="MobiDB-lite"/>
    </source>
</evidence>
<comment type="caution">
    <text evidence="3">The sequence shown here is derived from an EMBL/GenBank/DDBJ whole genome shotgun (WGS) entry which is preliminary data.</text>
</comment>
<proteinExistence type="predicted"/>
<organism evidence="3 4">
    <name type="scientific">Desmophyllum pertusum</name>
    <dbReference type="NCBI Taxonomy" id="174260"/>
    <lineage>
        <taxon>Eukaryota</taxon>
        <taxon>Metazoa</taxon>
        <taxon>Cnidaria</taxon>
        <taxon>Anthozoa</taxon>
        <taxon>Hexacorallia</taxon>
        <taxon>Scleractinia</taxon>
        <taxon>Caryophylliina</taxon>
        <taxon>Caryophylliidae</taxon>
        <taxon>Desmophyllum</taxon>
    </lineage>
</organism>
<evidence type="ECO:0000313" key="4">
    <source>
        <dbReference type="Proteomes" id="UP001163046"/>
    </source>
</evidence>
<evidence type="ECO:0000256" key="2">
    <source>
        <dbReference type="SAM" id="Phobius"/>
    </source>
</evidence>